<evidence type="ECO:0000256" key="2">
    <source>
        <dbReference type="ARBA" id="ARBA00022527"/>
    </source>
</evidence>
<dbReference type="GO" id="GO:0035556">
    <property type="term" value="P:intracellular signal transduction"/>
    <property type="evidence" value="ECO:0007669"/>
    <property type="project" value="TreeGrafter"/>
</dbReference>
<dbReference type="Gene3D" id="3.30.200.20">
    <property type="entry name" value="Phosphorylase Kinase, domain 1"/>
    <property type="match status" value="1"/>
</dbReference>
<keyword evidence="2" id="KW-0723">Serine/threonine-protein kinase</keyword>
<feature type="region of interest" description="Disordered" evidence="7">
    <location>
        <begin position="306"/>
        <end position="402"/>
    </location>
</feature>
<accession>A0A4U1EDS1</accession>
<dbReference type="Proteomes" id="UP000308365">
    <property type="component" value="Unassembled WGS sequence"/>
</dbReference>
<proteinExistence type="predicted"/>
<dbReference type="InterPro" id="IPR011009">
    <property type="entry name" value="Kinase-like_dom_sf"/>
</dbReference>
<organism evidence="9 10">
    <name type="scientific">Monodon monoceros</name>
    <name type="common">Narwhal</name>
    <name type="synonym">Ceratodon monodon</name>
    <dbReference type="NCBI Taxonomy" id="40151"/>
    <lineage>
        <taxon>Eukaryota</taxon>
        <taxon>Metazoa</taxon>
        <taxon>Chordata</taxon>
        <taxon>Craniata</taxon>
        <taxon>Vertebrata</taxon>
        <taxon>Euteleostomi</taxon>
        <taxon>Mammalia</taxon>
        <taxon>Eutheria</taxon>
        <taxon>Laurasiatheria</taxon>
        <taxon>Artiodactyla</taxon>
        <taxon>Whippomorpha</taxon>
        <taxon>Cetacea</taxon>
        <taxon>Odontoceti</taxon>
        <taxon>Monodontidae</taxon>
        <taxon>Monodon</taxon>
    </lineage>
</organism>
<keyword evidence="5" id="KW-0418">Kinase</keyword>
<evidence type="ECO:0000256" key="5">
    <source>
        <dbReference type="ARBA" id="ARBA00022777"/>
    </source>
</evidence>
<sequence length="402" mass="43880">VLKTQAALSQFSIFGTRLLHLAEGISEGQELFHLSQDSPELGLVNAGGNAIALKHTESIITLKGWNLASRKFTEKFGGAVGLAKIEATMMKGPKAISADEEVHIDNYEILHTIGEGNFSKVAIKVIKKSQQSSSSFLRLFWEVHIMKALNHPYAVQLLEVTDTVPGHGVAKGRGLRHILAVDLCSAALPTVGIMHQDLKPWNLPFDAKMNMKITDFGLSNEFNYPIHAAPELFLGQNYANPVVDERSLGVVLYFMIENLLKTMMTLNPRNRGTLSDLMRHAWVNMGEEEPLRLYKPLRLGWNQVHHSRTGRRHDSMSSKEPKGENEWLQENQESGQKARGPANSPPSLECGPGASSSIGSTSSKTGAQEGTNCSQGVSNSAGEADRVSPASPSGHSQKQQGE</sequence>
<evidence type="ECO:0000256" key="3">
    <source>
        <dbReference type="ARBA" id="ARBA00022679"/>
    </source>
</evidence>
<dbReference type="SMART" id="SM00220">
    <property type="entry name" value="S_TKc"/>
    <property type="match status" value="1"/>
</dbReference>
<evidence type="ECO:0000313" key="9">
    <source>
        <dbReference type="EMBL" id="TKC34053.1"/>
    </source>
</evidence>
<dbReference type="PANTHER" id="PTHR24346:SF82">
    <property type="entry name" value="KP78A-RELATED"/>
    <property type="match status" value="1"/>
</dbReference>
<comment type="caution">
    <text evidence="9">The sequence shown here is derived from an EMBL/GenBank/DDBJ whole genome shotgun (WGS) entry which is preliminary data.</text>
</comment>
<dbReference type="PANTHER" id="PTHR24346">
    <property type="entry name" value="MAP/MICROTUBULE AFFINITY-REGULATING KINASE"/>
    <property type="match status" value="1"/>
</dbReference>
<feature type="compositionally biased region" description="Polar residues" evidence="7">
    <location>
        <begin position="368"/>
        <end position="381"/>
    </location>
</feature>
<keyword evidence="6" id="KW-0067">ATP-binding</keyword>
<evidence type="ECO:0000256" key="6">
    <source>
        <dbReference type="ARBA" id="ARBA00022840"/>
    </source>
</evidence>
<dbReference type="EC" id="2.7.11.1" evidence="1"/>
<feature type="compositionally biased region" description="Basic and acidic residues" evidence="7">
    <location>
        <begin position="312"/>
        <end position="325"/>
    </location>
</feature>
<feature type="non-terminal residue" evidence="9">
    <location>
        <position position="1"/>
    </location>
</feature>
<evidence type="ECO:0000256" key="1">
    <source>
        <dbReference type="ARBA" id="ARBA00012513"/>
    </source>
</evidence>
<feature type="domain" description="Protein kinase" evidence="8">
    <location>
        <begin position="107"/>
        <end position="402"/>
    </location>
</feature>
<dbReference type="InterPro" id="IPR000719">
    <property type="entry name" value="Prot_kinase_dom"/>
</dbReference>
<evidence type="ECO:0000313" key="10">
    <source>
        <dbReference type="Proteomes" id="UP000308365"/>
    </source>
</evidence>
<dbReference type="SUPFAM" id="SSF56112">
    <property type="entry name" value="Protein kinase-like (PK-like)"/>
    <property type="match status" value="1"/>
</dbReference>
<feature type="compositionally biased region" description="Low complexity" evidence="7">
    <location>
        <begin position="351"/>
        <end position="367"/>
    </location>
</feature>
<feature type="compositionally biased region" description="Polar residues" evidence="7">
    <location>
        <begin position="390"/>
        <end position="402"/>
    </location>
</feature>
<evidence type="ECO:0000256" key="4">
    <source>
        <dbReference type="ARBA" id="ARBA00022741"/>
    </source>
</evidence>
<dbReference type="EMBL" id="RWIC01002122">
    <property type="protein sequence ID" value="TKC34053.1"/>
    <property type="molecule type" value="Genomic_DNA"/>
</dbReference>
<keyword evidence="4" id="KW-0547">Nucleotide-binding</keyword>
<protein>
    <recommendedName>
        <fullName evidence="1">non-specific serine/threonine protein kinase</fullName>
        <ecNumber evidence="1">2.7.11.1</ecNumber>
    </recommendedName>
</protein>
<evidence type="ECO:0000256" key="7">
    <source>
        <dbReference type="SAM" id="MobiDB-lite"/>
    </source>
</evidence>
<keyword evidence="3" id="KW-0808">Transferase</keyword>
<dbReference type="AlphaFoldDB" id="A0A4U1EDS1"/>
<dbReference type="Gene3D" id="1.10.510.10">
    <property type="entry name" value="Transferase(Phosphotransferase) domain 1"/>
    <property type="match status" value="1"/>
</dbReference>
<dbReference type="GO" id="GO:0005737">
    <property type="term" value="C:cytoplasm"/>
    <property type="evidence" value="ECO:0007669"/>
    <property type="project" value="TreeGrafter"/>
</dbReference>
<dbReference type="PROSITE" id="PS50011">
    <property type="entry name" value="PROTEIN_KINASE_DOM"/>
    <property type="match status" value="1"/>
</dbReference>
<name>A0A4U1EDS1_MONMO</name>
<dbReference type="GO" id="GO:0005524">
    <property type="term" value="F:ATP binding"/>
    <property type="evidence" value="ECO:0007669"/>
    <property type="project" value="UniProtKB-KW"/>
</dbReference>
<dbReference type="Pfam" id="PF00069">
    <property type="entry name" value="Pkinase"/>
    <property type="match status" value="1"/>
</dbReference>
<gene>
    <name evidence="9" type="ORF">EI555_017485</name>
</gene>
<dbReference type="GO" id="GO:0004674">
    <property type="term" value="F:protein serine/threonine kinase activity"/>
    <property type="evidence" value="ECO:0007669"/>
    <property type="project" value="UniProtKB-KW"/>
</dbReference>
<evidence type="ECO:0000259" key="8">
    <source>
        <dbReference type="PROSITE" id="PS50011"/>
    </source>
</evidence>
<reference evidence="10" key="1">
    <citation type="journal article" date="2019" name="IScience">
        <title>Narwhal Genome Reveals Long-Term Low Genetic Diversity despite Current Large Abundance Size.</title>
        <authorList>
            <person name="Westbury M.V."/>
            <person name="Petersen B."/>
            <person name="Garde E."/>
            <person name="Heide-Jorgensen M.P."/>
            <person name="Lorenzen E.D."/>
        </authorList>
    </citation>
    <scope>NUCLEOTIDE SEQUENCE [LARGE SCALE GENOMIC DNA]</scope>
</reference>